<gene>
    <name evidence="2" type="ORF">B0H66DRAFT_470558</name>
</gene>
<name>A0AAE0IGW3_9PEZI</name>
<sequence length="264" mass="30368">MELEIHRKGEIYLEKVDDDLVYQHTKVNLRAPGAVVEFYYAKMTSQCISKPINIDELDKVRIPFEHIQPLADPSFTRAPPELLLSTSHYVKHPSLMYYEPTNNHTQFLNDILSEIRICEIVRQSPYPNIAKYHGSVVNEETGRISGFVFDKYRMTLAEMLKDDGPPFDRQRCLRGIEAGINHLHGLGLVRNDINATNVMMDHDMESIMIDFDSCRKEGEKLGSKFGWTVDSEYSRRENDHHNLDKIRETLTLLWGGGGGRNVCN</sequence>
<dbReference type="Gene3D" id="1.10.510.10">
    <property type="entry name" value="Transferase(Phosphotransferase) domain 1"/>
    <property type="match status" value="1"/>
</dbReference>
<comment type="caution">
    <text evidence="2">The sequence shown here is derived from an EMBL/GenBank/DDBJ whole genome shotgun (WGS) entry which is preliminary data.</text>
</comment>
<evidence type="ECO:0000259" key="1">
    <source>
        <dbReference type="PROSITE" id="PS50011"/>
    </source>
</evidence>
<dbReference type="Proteomes" id="UP001283341">
    <property type="component" value="Unassembled WGS sequence"/>
</dbReference>
<dbReference type="GO" id="GO:0005524">
    <property type="term" value="F:ATP binding"/>
    <property type="evidence" value="ECO:0007669"/>
    <property type="project" value="InterPro"/>
</dbReference>
<dbReference type="PROSITE" id="PS50011">
    <property type="entry name" value="PROTEIN_KINASE_DOM"/>
    <property type="match status" value="1"/>
</dbReference>
<reference evidence="2" key="1">
    <citation type="journal article" date="2023" name="Mol. Phylogenet. Evol.">
        <title>Genome-scale phylogeny and comparative genomics of the fungal order Sordariales.</title>
        <authorList>
            <person name="Hensen N."/>
            <person name="Bonometti L."/>
            <person name="Westerberg I."/>
            <person name="Brannstrom I.O."/>
            <person name="Guillou S."/>
            <person name="Cros-Aarteil S."/>
            <person name="Calhoun S."/>
            <person name="Haridas S."/>
            <person name="Kuo A."/>
            <person name="Mondo S."/>
            <person name="Pangilinan J."/>
            <person name="Riley R."/>
            <person name="LaButti K."/>
            <person name="Andreopoulos B."/>
            <person name="Lipzen A."/>
            <person name="Chen C."/>
            <person name="Yan M."/>
            <person name="Daum C."/>
            <person name="Ng V."/>
            <person name="Clum A."/>
            <person name="Steindorff A."/>
            <person name="Ohm R.A."/>
            <person name="Martin F."/>
            <person name="Silar P."/>
            <person name="Natvig D.O."/>
            <person name="Lalanne C."/>
            <person name="Gautier V."/>
            <person name="Ament-Velasquez S.L."/>
            <person name="Kruys A."/>
            <person name="Hutchinson M.I."/>
            <person name="Powell A.J."/>
            <person name="Barry K."/>
            <person name="Miller A.N."/>
            <person name="Grigoriev I.V."/>
            <person name="Debuchy R."/>
            <person name="Gladieux P."/>
            <person name="Hiltunen Thoren M."/>
            <person name="Johannesson H."/>
        </authorList>
    </citation>
    <scope>NUCLEOTIDE SEQUENCE</scope>
    <source>
        <strain evidence="2">CBS 118394</strain>
    </source>
</reference>
<accession>A0AAE0IGW3</accession>
<proteinExistence type="predicted"/>
<protein>
    <recommendedName>
        <fullName evidence="1">Protein kinase domain-containing protein</fullName>
    </recommendedName>
</protein>
<dbReference type="SUPFAM" id="SSF56112">
    <property type="entry name" value="Protein kinase-like (PK-like)"/>
    <property type="match status" value="1"/>
</dbReference>
<evidence type="ECO:0000313" key="2">
    <source>
        <dbReference type="EMBL" id="KAK3324910.1"/>
    </source>
</evidence>
<reference evidence="2" key="2">
    <citation type="submission" date="2023-06" db="EMBL/GenBank/DDBJ databases">
        <authorList>
            <consortium name="Lawrence Berkeley National Laboratory"/>
            <person name="Haridas S."/>
            <person name="Hensen N."/>
            <person name="Bonometti L."/>
            <person name="Westerberg I."/>
            <person name="Brannstrom I.O."/>
            <person name="Guillou S."/>
            <person name="Cros-Aarteil S."/>
            <person name="Calhoun S."/>
            <person name="Kuo A."/>
            <person name="Mondo S."/>
            <person name="Pangilinan J."/>
            <person name="Riley R."/>
            <person name="Labutti K."/>
            <person name="Andreopoulos B."/>
            <person name="Lipzen A."/>
            <person name="Chen C."/>
            <person name="Yanf M."/>
            <person name="Daum C."/>
            <person name="Ng V."/>
            <person name="Clum A."/>
            <person name="Steindorff A."/>
            <person name="Ohm R."/>
            <person name="Martin F."/>
            <person name="Silar P."/>
            <person name="Natvig D."/>
            <person name="Lalanne C."/>
            <person name="Gautier V."/>
            <person name="Ament-Velasquez S.L."/>
            <person name="Kruys A."/>
            <person name="Hutchinson M.I."/>
            <person name="Powell A.J."/>
            <person name="Barry K."/>
            <person name="Miller A.N."/>
            <person name="Grigoriev I.V."/>
            <person name="Debuchy R."/>
            <person name="Gladieux P."/>
            <person name="Thoren M.H."/>
            <person name="Johannesson H."/>
        </authorList>
    </citation>
    <scope>NUCLEOTIDE SEQUENCE</scope>
    <source>
        <strain evidence="2">CBS 118394</strain>
    </source>
</reference>
<dbReference type="GO" id="GO:0004672">
    <property type="term" value="F:protein kinase activity"/>
    <property type="evidence" value="ECO:0007669"/>
    <property type="project" value="InterPro"/>
</dbReference>
<dbReference type="EMBL" id="JAUEDM010000002">
    <property type="protein sequence ID" value="KAK3324910.1"/>
    <property type="molecule type" value="Genomic_DNA"/>
</dbReference>
<organism evidence="2 3">
    <name type="scientific">Apodospora peruviana</name>
    <dbReference type="NCBI Taxonomy" id="516989"/>
    <lineage>
        <taxon>Eukaryota</taxon>
        <taxon>Fungi</taxon>
        <taxon>Dikarya</taxon>
        <taxon>Ascomycota</taxon>
        <taxon>Pezizomycotina</taxon>
        <taxon>Sordariomycetes</taxon>
        <taxon>Sordariomycetidae</taxon>
        <taxon>Sordariales</taxon>
        <taxon>Lasiosphaeriaceae</taxon>
        <taxon>Apodospora</taxon>
    </lineage>
</organism>
<keyword evidence="3" id="KW-1185">Reference proteome</keyword>
<dbReference type="InterPro" id="IPR011009">
    <property type="entry name" value="Kinase-like_dom_sf"/>
</dbReference>
<dbReference type="AlphaFoldDB" id="A0AAE0IGW3"/>
<dbReference type="InterPro" id="IPR000719">
    <property type="entry name" value="Prot_kinase_dom"/>
</dbReference>
<feature type="domain" description="Protein kinase" evidence="1">
    <location>
        <begin position="24"/>
        <end position="264"/>
    </location>
</feature>
<evidence type="ECO:0000313" key="3">
    <source>
        <dbReference type="Proteomes" id="UP001283341"/>
    </source>
</evidence>